<dbReference type="PROSITE" id="PS50928">
    <property type="entry name" value="ABC_TM1"/>
    <property type="match status" value="1"/>
</dbReference>
<dbReference type="PANTHER" id="PTHR43163:SF6">
    <property type="entry name" value="DIPEPTIDE TRANSPORT SYSTEM PERMEASE PROTEIN DPPB-RELATED"/>
    <property type="match status" value="1"/>
</dbReference>
<feature type="domain" description="ABC transmembrane type-1" evidence="9">
    <location>
        <begin position="114"/>
        <end position="314"/>
    </location>
</feature>
<evidence type="ECO:0000256" key="5">
    <source>
        <dbReference type="ARBA" id="ARBA00022989"/>
    </source>
</evidence>
<evidence type="ECO:0000256" key="8">
    <source>
        <dbReference type="SAM" id="MobiDB-lite"/>
    </source>
</evidence>
<dbReference type="InterPro" id="IPR035906">
    <property type="entry name" value="MetI-like_sf"/>
</dbReference>
<feature type="transmembrane region" description="Helical" evidence="7">
    <location>
        <begin position="223"/>
        <end position="242"/>
    </location>
</feature>
<evidence type="ECO:0000259" key="9">
    <source>
        <dbReference type="PROSITE" id="PS50928"/>
    </source>
</evidence>
<feature type="transmembrane region" description="Helical" evidence="7">
    <location>
        <begin position="27"/>
        <end position="45"/>
    </location>
</feature>
<accession>A0AA34RDU2</accession>
<evidence type="ECO:0000256" key="6">
    <source>
        <dbReference type="ARBA" id="ARBA00023136"/>
    </source>
</evidence>
<dbReference type="InterPro" id="IPR000515">
    <property type="entry name" value="MetI-like"/>
</dbReference>
<reference evidence="10 11" key="1">
    <citation type="journal article" date="2011" name="J. Bacteriol.">
        <title>Genome sequence of the obligate intracellular animal pathogen Chlamydia pecorum E58.</title>
        <authorList>
            <person name="Mojica S."/>
            <person name="Huot Creasy H."/>
            <person name="Daugherty S."/>
            <person name="Read T.D."/>
            <person name="Kim T."/>
            <person name="Kaltenboeck B."/>
            <person name="Bavoil P."/>
            <person name="Myers G.S."/>
        </authorList>
    </citation>
    <scope>NUCLEOTIDE SEQUENCE [LARGE SCALE GENOMIC DNA]</scope>
    <source>
        <strain evidence="10 11">E58</strain>
    </source>
</reference>
<organism evidence="10 11">
    <name type="scientific">Chlamydia pecorum (strain ATCC VR-628 / DSM 29919 / E58)</name>
    <name type="common">Chlamydophila pecorum</name>
    <dbReference type="NCBI Taxonomy" id="331635"/>
    <lineage>
        <taxon>Bacteria</taxon>
        <taxon>Pseudomonadati</taxon>
        <taxon>Chlamydiota</taxon>
        <taxon>Chlamydiia</taxon>
        <taxon>Chlamydiales</taxon>
        <taxon>Chlamydiaceae</taxon>
        <taxon>Chlamydia/Chlamydophila group</taxon>
        <taxon>Chlamydia</taxon>
    </lineage>
</organism>
<dbReference type="KEGG" id="cpm:G5S_0974"/>
<feature type="transmembrane region" description="Helical" evidence="7">
    <location>
        <begin position="118"/>
        <end position="141"/>
    </location>
</feature>
<evidence type="ECO:0000256" key="4">
    <source>
        <dbReference type="ARBA" id="ARBA00022692"/>
    </source>
</evidence>
<evidence type="ECO:0000313" key="11">
    <source>
        <dbReference type="Proteomes" id="UP000008305"/>
    </source>
</evidence>
<feature type="transmembrane region" description="Helical" evidence="7">
    <location>
        <begin position="254"/>
        <end position="277"/>
    </location>
</feature>
<dbReference type="AlphaFoldDB" id="A0AA34RDU2"/>
<feature type="region of interest" description="Disordered" evidence="8">
    <location>
        <begin position="327"/>
        <end position="354"/>
    </location>
</feature>
<proteinExistence type="inferred from homology"/>
<keyword evidence="5 7" id="KW-1133">Transmembrane helix</keyword>
<evidence type="ECO:0000256" key="3">
    <source>
        <dbReference type="ARBA" id="ARBA00022475"/>
    </source>
</evidence>
<feature type="transmembrane region" description="Helical" evidence="7">
    <location>
        <begin position="289"/>
        <end position="309"/>
    </location>
</feature>
<keyword evidence="3" id="KW-1003">Cell membrane</keyword>
<feature type="transmembrane region" description="Helical" evidence="7">
    <location>
        <begin position="148"/>
        <end position="172"/>
    </location>
</feature>
<keyword evidence="4 7" id="KW-0812">Transmembrane</keyword>
<gene>
    <name evidence="10" type="ordered locus">G5S_0974</name>
</gene>
<dbReference type="PANTHER" id="PTHR43163">
    <property type="entry name" value="DIPEPTIDE TRANSPORT SYSTEM PERMEASE PROTEIN DPPB-RELATED"/>
    <property type="match status" value="1"/>
</dbReference>
<feature type="compositionally biased region" description="Basic residues" evidence="8">
    <location>
        <begin position="327"/>
        <end position="336"/>
    </location>
</feature>
<dbReference type="Pfam" id="PF00528">
    <property type="entry name" value="BPD_transp_1"/>
    <property type="match status" value="1"/>
</dbReference>
<dbReference type="EMBL" id="CP002608">
    <property type="protein sequence ID" value="AEB41896.1"/>
    <property type="molecule type" value="Genomic_DNA"/>
</dbReference>
<dbReference type="SUPFAM" id="SSF161098">
    <property type="entry name" value="MetI-like"/>
    <property type="match status" value="1"/>
</dbReference>
<dbReference type="InterPro" id="IPR045621">
    <property type="entry name" value="BPD_transp_1_N"/>
</dbReference>
<sequence>MLKSLESFLIQAPYTGILMFSHIKKRFLFNLLSLWIVLTLTFLVMKTIPGDPFNEEGCNVISEKSLNILKAHYGLDKPLYKQYSLYFYSLVKGNFGNSLVYRDRSVINIITTAFPASAILGLQSLVLSICGGILLGTLAALKRKKYRHYILGTSILQISTPAFVFATLVQYIFAVKLPLFPVACWGSFSHTILPTLALAVSPMAFITQLTYSSVSSALNKDYVLFAYAKGLPPLKVILKHVLPYALFPTISYSSFLITTVMTGTFAIENIFCIPGLGKWFICSIKQRDYPVILGLAAFYGTFFMLASLASDLLQAFIDPQIRYSHMKKNKKNKKQPHTQEKANPYPKANTIKQN</sequence>
<keyword evidence="11" id="KW-1185">Reference proteome</keyword>
<comment type="similarity">
    <text evidence="7">Belongs to the binding-protein-dependent transport system permease family.</text>
</comment>
<dbReference type="Pfam" id="PF19300">
    <property type="entry name" value="BPD_transp_1_N"/>
    <property type="match status" value="1"/>
</dbReference>
<protein>
    <submittedName>
        <fullName evidence="10">Peptide ABC transporter, permease protein</fullName>
    </submittedName>
</protein>
<dbReference type="Gene3D" id="1.10.3720.10">
    <property type="entry name" value="MetI-like"/>
    <property type="match status" value="1"/>
</dbReference>
<keyword evidence="2 7" id="KW-0813">Transport</keyword>
<name>A0AA34RDU2_CHLPE</name>
<dbReference type="GO" id="GO:0055085">
    <property type="term" value="P:transmembrane transport"/>
    <property type="evidence" value="ECO:0007669"/>
    <property type="project" value="InterPro"/>
</dbReference>
<keyword evidence="6 7" id="KW-0472">Membrane</keyword>
<dbReference type="GO" id="GO:0005886">
    <property type="term" value="C:plasma membrane"/>
    <property type="evidence" value="ECO:0007669"/>
    <property type="project" value="UniProtKB-SubCell"/>
</dbReference>
<evidence type="ECO:0000256" key="1">
    <source>
        <dbReference type="ARBA" id="ARBA00004651"/>
    </source>
</evidence>
<evidence type="ECO:0000256" key="2">
    <source>
        <dbReference type="ARBA" id="ARBA00022448"/>
    </source>
</evidence>
<feature type="transmembrane region" description="Helical" evidence="7">
    <location>
        <begin position="192"/>
        <end position="211"/>
    </location>
</feature>
<comment type="subcellular location">
    <subcellularLocation>
        <location evidence="1 7">Cell membrane</location>
        <topology evidence="1 7">Multi-pass membrane protein</topology>
    </subcellularLocation>
</comment>
<dbReference type="Proteomes" id="UP000008305">
    <property type="component" value="Chromosome"/>
</dbReference>
<evidence type="ECO:0000313" key="10">
    <source>
        <dbReference type="EMBL" id="AEB41896.1"/>
    </source>
</evidence>
<evidence type="ECO:0000256" key="7">
    <source>
        <dbReference type="RuleBase" id="RU363032"/>
    </source>
</evidence>
<dbReference type="CDD" id="cd06261">
    <property type="entry name" value="TM_PBP2"/>
    <property type="match status" value="1"/>
</dbReference>